<dbReference type="RefSeq" id="WP_184772867.1">
    <property type="nucleotide sequence ID" value="NZ_JACHGI010000016.1"/>
</dbReference>
<sequence>MEMTPLPTASSITVLDTLQKLDGDFRAMAVAIEDGEFALWVGSGISRKAPSLGGIVIRAMEFLRKHAVAPETQAKFEPAFRAALKLSEINVDVVEPHFQEQFADWPTELRDKIVSVLWNKYSKLLDIRIKGEREDYLLWEGVDIRDAFKDPAPPAAEHLSIAILILEGAVNEIASANWDGFIEAAVERLAGGVKGNLQVVVDPGHLRDAAAKARLLKFHGCIVHATEDPEVYRDFLTASETQIIGWPENPKFAAMQTEVLSAATNLKALMIGLSLQDVNLQATFNKARKANPWPWPCEPKAQGHVFCEEAISDGQRTMLKMVYAGTYNDFVDEIEGGAHLRSWAEQVLLALILKLLTDKLSVLLSLRLAGTAFAGESELIIAGLHRLRDAIAGAIGTDRTEFTTRAIAVWSRMISLFRNGHLPTKPDAYEVISTTPVGQLAGDMNVRAAGFGEMAIALSLLEHGQNVKLWELKPPKDDALEAGAITSTGSWPGAPSRAIFLARSTGVALDLQKHGAFANENTVVIHADDVWQQMFPNNADSARVRSRPPGRTGKVGTRHVSIAQMLDAEPDFASLKTRFVSEVTL</sequence>
<dbReference type="AlphaFoldDB" id="A0A8E1WLP0"/>
<dbReference type="Proteomes" id="UP000532373">
    <property type="component" value="Unassembled WGS sequence"/>
</dbReference>
<organism evidence="1 2">
    <name type="scientific">Aminobacter carboxidus</name>
    <dbReference type="NCBI Taxonomy" id="376165"/>
    <lineage>
        <taxon>Bacteria</taxon>
        <taxon>Pseudomonadati</taxon>
        <taxon>Pseudomonadota</taxon>
        <taxon>Alphaproteobacteria</taxon>
        <taxon>Hyphomicrobiales</taxon>
        <taxon>Phyllobacteriaceae</taxon>
        <taxon>Aminobacter</taxon>
    </lineage>
</organism>
<reference evidence="1 2" key="1">
    <citation type="submission" date="2020-08" db="EMBL/GenBank/DDBJ databases">
        <title>Genomic Encyclopedia of Type Strains, Phase IV (KMG-IV): sequencing the most valuable type-strain genomes for metagenomic binning, comparative biology and taxonomic classification.</title>
        <authorList>
            <person name="Goeker M."/>
        </authorList>
    </citation>
    <scope>NUCLEOTIDE SEQUENCE [LARGE SCALE GENOMIC DNA]</scope>
    <source>
        <strain evidence="1 2">DSM 17454</strain>
    </source>
</reference>
<dbReference type="Pfam" id="PF13289">
    <property type="entry name" value="SIR2_2"/>
    <property type="match status" value="1"/>
</dbReference>
<accession>A0A8E1WLP0</accession>
<proteinExistence type="predicted"/>
<protein>
    <recommendedName>
        <fullName evidence="3">SIR2-like domain-containing protein</fullName>
    </recommendedName>
</protein>
<evidence type="ECO:0000313" key="2">
    <source>
        <dbReference type="Proteomes" id="UP000532373"/>
    </source>
</evidence>
<gene>
    <name evidence="1" type="ORF">HNQ96_005357</name>
</gene>
<name>A0A8E1WLP0_9HYPH</name>
<dbReference type="EMBL" id="JACHGI010000016">
    <property type="protein sequence ID" value="MBB6469467.1"/>
    <property type="molecule type" value="Genomic_DNA"/>
</dbReference>
<evidence type="ECO:0000313" key="1">
    <source>
        <dbReference type="EMBL" id="MBB6469467.1"/>
    </source>
</evidence>
<comment type="caution">
    <text evidence="1">The sequence shown here is derived from an EMBL/GenBank/DDBJ whole genome shotgun (WGS) entry which is preliminary data.</text>
</comment>
<evidence type="ECO:0008006" key="3">
    <source>
        <dbReference type="Google" id="ProtNLM"/>
    </source>
</evidence>